<evidence type="ECO:0000256" key="1">
    <source>
        <dbReference type="SAM" id="MobiDB-lite"/>
    </source>
</evidence>
<keyword evidence="2" id="KW-0472">Membrane</keyword>
<evidence type="ECO:0000313" key="4">
    <source>
        <dbReference type="EMBL" id="BBI20565.1"/>
    </source>
</evidence>
<evidence type="ECO:0000259" key="3">
    <source>
        <dbReference type="PROSITE" id="PS50042"/>
    </source>
</evidence>
<feature type="region of interest" description="Disordered" evidence="1">
    <location>
        <begin position="211"/>
        <end position="231"/>
    </location>
</feature>
<proteinExistence type="predicted"/>
<dbReference type="InterPro" id="IPR014710">
    <property type="entry name" value="RmlC-like_jellyroll"/>
</dbReference>
<keyword evidence="2" id="KW-1133">Transmembrane helix</keyword>
<keyword evidence="2" id="KW-0812">Transmembrane</keyword>
<dbReference type="CDD" id="cd00038">
    <property type="entry name" value="CAP_ED"/>
    <property type="match status" value="1"/>
</dbReference>
<evidence type="ECO:0000256" key="2">
    <source>
        <dbReference type="SAM" id="Phobius"/>
    </source>
</evidence>
<accession>A0A3T1CHV3</accession>
<feature type="transmembrane region" description="Helical" evidence="2">
    <location>
        <begin position="31"/>
        <end position="64"/>
    </location>
</feature>
<dbReference type="AlphaFoldDB" id="A0A3T1CHV3"/>
<name>A0A3T1CHV3_9SPHN</name>
<dbReference type="PROSITE" id="PS50042">
    <property type="entry name" value="CNMP_BINDING_3"/>
    <property type="match status" value="1"/>
</dbReference>
<keyword evidence="5" id="KW-1185">Reference proteome</keyword>
<reference evidence="4 5" key="1">
    <citation type="submission" date="2019-01" db="EMBL/GenBank/DDBJ databases">
        <title>Complete genome sequence of Erythrobacter flavus KJ5.</title>
        <authorList>
            <person name="Kanesaki Y."/>
            <person name="Brotosudarmo T."/>
            <person name="Moriuchi R."/>
            <person name="Awai K."/>
        </authorList>
    </citation>
    <scope>NUCLEOTIDE SEQUENCE [LARGE SCALE GENOMIC DNA]</scope>
    <source>
        <strain evidence="4 5">KJ5</strain>
    </source>
</reference>
<dbReference type="Pfam" id="PF00027">
    <property type="entry name" value="cNMP_binding"/>
    <property type="match status" value="1"/>
</dbReference>
<gene>
    <name evidence="4" type="ORF">EKJ_14120</name>
</gene>
<dbReference type="Proteomes" id="UP000290057">
    <property type="component" value="Chromosome"/>
</dbReference>
<dbReference type="InterPro" id="IPR000595">
    <property type="entry name" value="cNMP-bd_dom"/>
</dbReference>
<dbReference type="Gene3D" id="2.60.120.10">
    <property type="entry name" value="Jelly Rolls"/>
    <property type="match status" value="1"/>
</dbReference>
<dbReference type="SMART" id="SM00100">
    <property type="entry name" value="cNMP"/>
    <property type="match status" value="1"/>
</dbReference>
<organism evidence="4 5">
    <name type="scientific">Qipengyuania flava</name>
    <dbReference type="NCBI Taxonomy" id="192812"/>
    <lineage>
        <taxon>Bacteria</taxon>
        <taxon>Pseudomonadati</taxon>
        <taxon>Pseudomonadota</taxon>
        <taxon>Alphaproteobacteria</taxon>
        <taxon>Sphingomonadales</taxon>
        <taxon>Erythrobacteraceae</taxon>
        <taxon>Qipengyuania</taxon>
    </lineage>
</organism>
<evidence type="ECO:0000313" key="5">
    <source>
        <dbReference type="Proteomes" id="UP000290057"/>
    </source>
</evidence>
<dbReference type="RefSeq" id="WP_130586376.1">
    <property type="nucleotide sequence ID" value="NZ_AP019389.1"/>
</dbReference>
<protein>
    <recommendedName>
        <fullName evidence="3">Cyclic nucleotide-binding domain-containing protein</fullName>
    </recommendedName>
</protein>
<dbReference type="EMBL" id="AP019389">
    <property type="protein sequence ID" value="BBI20565.1"/>
    <property type="molecule type" value="Genomic_DNA"/>
</dbReference>
<sequence length="231" mass="24714">MAGLAGLLAYAAALAAIGAMAATSIRQLRYIMLVAGIGACAHFALAGQIGWAIIAFVFVAVNAIQISVLRRRARRGAMLEEEVGLFDRLLGIEDPGRQQRLRDLMQWRDVEAGAVLMRQDQPDPPLIYVARGAARVECDGRVVGTCGPQEFLGEMSLVSGQTASATVIVTEPTRVATFDRDALAHYARAVPEVDTALTHALNRGLAAKVRRMNEAASQPGDKIAPEPQLRG</sequence>
<feature type="domain" description="Cyclic nucleotide-binding" evidence="3">
    <location>
        <begin position="89"/>
        <end position="183"/>
    </location>
</feature>
<dbReference type="SUPFAM" id="SSF51206">
    <property type="entry name" value="cAMP-binding domain-like"/>
    <property type="match status" value="1"/>
</dbReference>
<dbReference type="InterPro" id="IPR018490">
    <property type="entry name" value="cNMP-bd_dom_sf"/>
</dbReference>